<dbReference type="KEGG" id="dmm:dnm_070730"/>
<dbReference type="Proteomes" id="UP000663722">
    <property type="component" value="Chromosome"/>
</dbReference>
<proteinExistence type="predicted"/>
<name>A0A975BSI1_9BACT</name>
<sequence length="57" mass="6221">MIRSGLSRLKISLFAIIFYPILCCSRSLRQAQGTGRQAQGTHISHDPDRCAPAPALP</sequence>
<evidence type="ECO:0000256" key="1">
    <source>
        <dbReference type="SAM" id="MobiDB-lite"/>
    </source>
</evidence>
<gene>
    <name evidence="2" type="ORF">dnm_070730</name>
</gene>
<accession>A0A975BSI1</accession>
<organism evidence="2 3">
    <name type="scientific">Desulfonema magnum</name>
    <dbReference type="NCBI Taxonomy" id="45655"/>
    <lineage>
        <taxon>Bacteria</taxon>
        <taxon>Pseudomonadati</taxon>
        <taxon>Thermodesulfobacteriota</taxon>
        <taxon>Desulfobacteria</taxon>
        <taxon>Desulfobacterales</taxon>
        <taxon>Desulfococcaceae</taxon>
        <taxon>Desulfonema</taxon>
    </lineage>
</organism>
<evidence type="ECO:0000313" key="2">
    <source>
        <dbReference type="EMBL" id="QTA91009.1"/>
    </source>
</evidence>
<reference evidence="2" key="1">
    <citation type="journal article" date="2021" name="Microb. Physiol.">
        <title>Proteogenomic Insights into the Physiology of Marine, Sulfate-Reducing, Filamentous Desulfonema limicola and Desulfonema magnum.</title>
        <authorList>
            <person name="Schnaars V."/>
            <person name="Wohlbrand L."/>
            <person name="Scheve S."/>
            <person name="Hinrichs C."/>
            <person name="Reinhardt R."/>
            <person name="Rabus R."/>
        </authorList>
    </citation>
    <scope>NUCLEOTIDE SEQUENCE</scope>
    <source>
        <strain evidence="2">4be13</strain>
    </source>
</reference>
<keyword evidence="3" id="KW-1185">Reference proteome</keyword>
<evidence type="ECO:0000313" key="3">
    <source>
        <dbReference type="Proteomes" id="UP000663722"/>
    </source>
</evidence>
<dbReference type="EMBL" id="CP061800">
    <property type="protein sequence ID" value="QTA91009.1"/>
    <property type="molecule type" value="Genomic_DNA"/>
</dbReference>
<feature type="region of interest" description="Disordered" evidence="1">
    <location>
        <begin position="34"/>
        <end position="57"/>
    </location>
</feature>
<dbReference type="AlphaFoldDB" id="A0A975BSI1"/>
<protein>
    <submittedName>
        <fullName evidence="2">Uncharacterized protein</fullName>
    </submittedName>
</protein>